<dbReference type="RefSeq" id="WP_160937773.1">
    <property type="nucleotide sequence ID" value="NZ_SNVJ01000012.1"/>
</dbReference>
<evidence type="ECO:0000256" key="1">
    <source>
        <dbReference type="ARBA" id="ARBA00022801"/>
    </source>
</evidence>
<keyword evidence="1 3" id="KW-0378">Hydrolase</keyword>
<dbReference type="GO" id="GO:0016787">
    <property type="term" value="F:hydrolase activity"/>
    <property type="evidence" value="ECO:0007669"/>
    <property type="project" value="UniProtKB-KW"/>
</dbReference>
<comment type="caution">
    <text evidence="3">The sequence shown here is derived from an EMBL/GenBank/DDBJ whole genome shotgun (WGS) entry which is preliminary data.</text>
</comment>
<dbReference type="InterPro" id="IPR036380">
    <property type="entry name" value="Isochorismatase-like_sf"/>
</dbReference>
<protein>
    <submittedName>
        <fullName evidence="3">Cysteine hydrolase</fullName>
    </submittedName>
</protein>
<dbReference type="OrthoDB" id="9811489at2"/>
<dbReference type="InterPro" id="IPR000868">
    <property type="entry name" value="Isochorismatase-like_dom"/>
</dbReference>
<dbReference type="Pfam" id="PF00857">
    <property type="entry name" value="Isochorismatase"/>
    <property type="match status" value="1"/>
</dbReference>
<evidence type="ECO:0000313" key="4">
    <source>
        <dbReference type="Proteomes" id="UP000460715"/>
    </source>
</evidence>
<evidence type="ECO:0000259" key="2">
    <source>
        <dbReference type="Pfam" id="PF00857"/>
    </source>
</evidence>
<dbReference type="AlphaFoldDB" id="A0A845BEJ3"/>
<dbReference type="Gene3D" id="3.40.50.850">
    <property type="entry name" value="Isochorismatase-like"/>
    <property type="match status" value="1"/>
</dbReference>
<keyword evidence="4" id="KW-1185">Reference proteome</keyword>
<reference evidence="3 4" key="1">
    <citation type="submission" date="2019-03" db="EMBL/GenBank/DDBJ databases">
        <title>Roseomonas sp. a novel Roseomonas species isolated from Sea whip Gorgonian.</title>
        <authorList>
            <person name="Li F."/>
            <person name="Pan X."/>
            <person name="Huang S."/>
            <person name="Li Z."/>
            <person name="Meng B."/>
        </authorList>
    </citation>
    <scope>NUCLEOTIDE SEQUENCE [LARGE SCALE GENOMIC DNA]</scope>
    <source>
        <strain evidence="3 4">M0104</strain>
    </source>
</reference>
<feature type="domain" description="Isochorismatase-like" evidence="2">
    <location>
        <begin position="17"/>
        <end position="190"/>
    </location>
</feature>
<dbReference type="InterPro" id="IPR050272">
    <property type="entry name" value="Isochorismatase-like_hydrls"/>
</dbReference>
<gene>
    <name evidence="3" type="ORF">E0493_14355</name>
</gene>
<dbReference type="PANTHER" id="PTHR43540">
    <property type="entry name" value="PEROXYUREIDOACRYLATE/UREIDOACRYLATE AMIDOHYDROLASE-RELATED"/>
    <property type="match status" value="1"/>
</dbReference>
<dbReference type="PANTHER" id="PTHR43540:SF6">
    <property type="entry name" value="ISOCHORISMATASE-LIKE DOMAIN-CONTAINING PROTEIN"/>
    <property type="match status" value="1"/>
</dbReference>
<dbReference type="SUPFAM" id="SSF52499">
    <property type="entry name" value="Isochorismatase-like hydrolases"/>
    <property type="match status" value="1"/>
</dbReference>
<evidence type="ECO:0000313" key="3">
    <source>
        <dbReference type="EMBL" id="MXP64530.1"/>
    </source>
</evidence>
<name>A0A845BEJ3_9PROT</name>
<organism evidence="3 4">
    <name type="scientific">Teichococcus coralli</name>
    <dbReference type="NCBI Taxonomy" id="2545983"/>
    <lineage>
        <taxon>Bacteria</taxon>
        <taxon>Pseudomonadati</taxon>
        <taxon>Pseudomonadota</taxon>
        <taxon>Alphaproteobacteria</taxon>
        <taxon>Acetobacterales</taxon>
        <taxon>Roseomonadaceae</taxon>
        <taxon>Roseomonas</taxon>
    </lineage>
</organism>
<proteinExistence type="predicted"/>
<dbReference type="EMBL" id="SNVJ01000012">
    <property type="protein sequence ID" value="MXP64530.1"/>
    <property type="molecule type" value="Genomic_DNA"/>
</dbReference>
<sequence>MPPQEHLKHGPLTESCVHLCIDMQRLFAEGPWETPWMKRVLPMVERLARAFPARTVFTRFIPPERPDQRSGTWRRYFERWSEMTLAQLPPGATELLPPLAKLVPPAEIVDKPVYSPWTASGLHERLRARGVDTLVISGAETDVCVLATVMGAVDLGYRVVIPTDALCSSSDRTHDALLTLYNERFGQQIEAVSTEEILRSWR</sequence>
<dbReference type="CDD" id="cd00431">
    <property type="entry name" value="cysteine_hydrolases"/>
    <property type="match status" value="1"/>
</dbReference>
<accession>A0A845BEJ3</accession>
<dbReference type="Proteomes" id="UP000460715">
    <property type="component" value="Unassembled WGS sequence"/>
</dbReference>